<dbReference type="InterPro" id="IPR001214">
    <property type="entry name" value="SET_dom"/>
</dbReference>
<dbReference type="Gene3D" id="3.90.1410.10">
    <property type="entry name" value="set domain protein methyltransferase, domain 1"/>
    <property type="match status" value="1"/>
</dbReference>
<keyword evidence="2" id="KW-0489">Methyltransferase</keyword>
<evidence type="ECO:0000256" key="2">
    <source>
        <dbReference type="ARBA" id="ARBA00022603"/>
    </source>
</evidence>
<dbReference type="InterPro" id="IPR044430">
    <property type="entry name" value="SETD6_SET"/>
</dbReference>
<dbReference type="InterPro" id="IPR050600">
    <property type="entry name" value="SETD3_SETD6_MTase"/>
</dbReference>
<comment type="caution">
    <text evidence="8">The sequence shown here is derived from an EMBL/GenBank/DDBJ whole genome shotgun (WGS) entry which is preliminary data.</text>
</comment>
<dbReference type="EMBL" id="RQTK01000498">
    <property type="protein sequence ID" value="RUS78636.1"/>
    <property type="molecule type" value="Genomic_DNA"/>
</dbReference>
<dbReference type="GO" id="GO:0016279">
    <property type="term" value="F:protein-lysine N-methyltransferase activity"/>
    <property type="evidence" value="ECO:0007669"/>
    <property type="project" value="InterPro"/>
</dbReference>
<feature type="domain" description="SET" evidence="7">
    <location>
        <begin position="52"/>
        <end position="295"/>
    </location>
</feature>
<dbReference type="PIRSF" id="PIRSF011771">
    <property type="entry name" value="RMS1_SET"/>
    <property type="match status" value="1"/>
</dbReference>
<dbReference type="PANTHER" id="PTHR13271">
    <property type="entry name" value="UNCHARACTERIZED PUTATIVE METHYLTRANSFERASE"/>
    <property type="match status" value="1"/>
</dbReference>
<evidence type="ECO:0000256" key="6">
    <source>
        <dbReference type="SAM" id="MobiDB-lite"/>
    </source>
</evidence>
<evidence type="ECO:0000256" key="3">
    <source>
        <dbReference type="ARBA" id="ARBA00022679"/>
    </source>
</evidence>
<keyword evidence="5" id="KW-0539">Nucleus</keyword>
<evidence type="ECO:0000256" key="4">
    <source>
        <dbReference type="ARBA" id="ARBA00022691"/>
    </source>
</evidence>
<dbReference type="InterPro" id="IPR036464">
    <property type="entry name" value="Rubisco_LSMT_subst-bd_sf"/>
</dbReference>
<feature type="non-terminal residue" evidence="8">
    <location>
        <position position="491"/>
    </location>
</feature>
<evidence type="ECO:0000256" key="5">
    <source>
        <dbReference type="ARBA" id="ARBA00023242"/>
    </source>
</evidence>
<dbReference type="GO" id="GO:0032259">
    <property type="term" value="P:methylation"/>
    <property type="evidence" value="ECO:0007669"/>
    <property type="project" value="UniProtKB-KW"/>
</dbReference>
<sequence>MAAPIKRKCEVENGEHHVEKQPKGDVAVEDKSSSTLSRFISWCDKHNFQISPKVTVSRIGSCAQWGMHAVEDIAEGYCIFQVPRTALLMPAQSDIADKVDIESPELTSTNQWVPLLLTLLYESSKPDSKWSPYLALAPDPESIDLPMFWDQAEVDRLLRGTGVEKAVKRDLDMIESDYNNLVLPFKQKMNGKISDDAVSLSNFKRMVAFVMAYSFTEPAHKKLDTSESGDENKEEEEEEEDEDSEKLQPPMMVPMADMLNHITKHNAKLTFGAEALKMVTIRAIQKGEEIFNTYGQVSNLHLMHMYGFAERYPENTNDVVEIPVTRLLEAAKENCEEESQSKLIESKWELLKKQDVIDDDVVVLGRDGILNDDVCRQVLKVLCKDPSQFSEYVEKEGWSDAESEASDTETNGLDLSHIPQLDPEQKVLLRRMGELHLEDYAISIDDATKKMERANQLPLRERYALFTAHGQQMLIEQLIKACSATTCAGCS</sequence>
<dbReference type="Pfam" id="PF00856">
    <property type="entry name" value="SET"/>
    <property type="match status" value="1"/>
</dbReference>
<dbReference type="SUPFAM" id="SSF82199">
    <property type="entry name" value="SET domain"/>
    <property type="match status" value="1"/>
</dbReference>
<dbReference type="Gene3D" id="3.90.1420.10">
    <property type="entry name" value="Rubisco LSMT, substrate-binding domain"/>
    <property type="match status" value="1"/>
</dbReference>
<dbReference type="Proteomes" id="UP000271974">
    <property type="component" value="Unassembled WGS sequence"/>
</dbReference>
<evidence type="ECO:0000259" key="7">
    <source>
        <dbReference type="PROSITE" id="PS50280"/>
    </source>
</evidence>
<dbReference type="AlphaFoldDB" id="A0A433TAR7"/>
<evidence type="ECO:0000256" key="1">
    <source>
        <dbReference type="ARBA" id="ARBA00004123"/>
    </source>
</evidence>
<proteinExistence type="predicted"/>
<dbReference type="STRING" id="188477.A0A433TAR7"/>
<dbReference type="PANTHER" id="PTHR13271:SF34">
    <property type="entry name" value="N-LYSINE METHYLTRANSFERASE SETD6"/>
    <property type="match status" value="1"/>
</dbReference>
<feature type="region of interest" description="Disordered" evidence="6">
    <location>
        <begin position="221"/>
        <end position="249"/>
    </location>
</feature>
<evidence type="ECO:0000313" key="9">
    <source>
        <dbReference type="Proteomes" id="UP000271974"/>
    </source>
</evidence>
<accession>A0A433TAR7</accession>
<keyword evidence="3" id="KW-0808">Transferase</keyword>
<keyword evidence="9" id="KW-1185">Reference proteome</keyword>
<dbReference type="InterPro" id="IPR011383">
    <property type="entry name" value="N-lys_methylase_SETD6"/>
</dbReference>
<keyword evidence="4" id="KW-0949">S-adenosyl-L-methionine</keyword>
<protein>
    <recommendedName>
        <fullName evidence="7">SET domain-containing protein</fullName>
    </recommendedName>
</protein>
<dbReference type="InterPro" id="IPR046341">
    <property type="entry name" value="SET_dom_sf"/>
</dbReference>
<dbReference type="PROSITE" id="PS50280">
    <property type="entry name" value="SET"/>
    <property type="match status" value="1"/>
</dbReference>
<dbReference type="CDD" id="cd19178">
    <property type="entry name" value="SET_SETD6"/>
    <property type="match status" value="1"/>
</dbReference>
<feature type="compositionally biased region" description="Acidic residues" evidence="6">
    <location>
        <begin position="227"/>
        <end position="244"/>
    </location>
</feature>
<organism evidence="8 9">
    <name type="scientific">Elysia chlorotica</name>
    <name type="common">Eastern emerald elysia</name>
    <name type="synonym">Sea slug</name>
    <dbReference type="NCBI Taxonomy" id="188477"/>
    <lineage>
        <taxon>Eukaryota</taxon>
        <taxon>Metazoa</taxon>
        <taxon>Spiralia</taxon>
        <taxon>Lophotrochozoa</taxon>
        <taxon>Mollusca</taxon>
        <taxon>Gastropoda</taxon>
        <taxon>Heterobranchia</taxon>
        <taxon>Euthyneura</taxon>
        <taxon>Panpulmonata</taxon>
        <taxon>Sacoglossa</taxon>
        <taxon>Placobranchoidea</taxon>
        <taxon>Plakobranchidae</taxon>
        <taxon>Elysia</taxon>
    </lineage>
</organism>
<dbReference type="FunFam" id="3.90.1410.10:FF:000007">
    <property type="entry name" value="Ribosomal lysine N-methyltransferase 4"/>
    <property type="match status" value="1"/>
</dbReference>
<dbReference type="GO" id="GO:0005634">
    <property type="term" value="C:nucleus"/>
    <property type="evidence" value="ECO:0007669"/>
    <property type="project" value="UniProtKB-SubCell"/>
</dbReference>
<name>A0A433TAR7_ELYCH</name>
<comment type="subcellular location">
    <subcellularLocation>
        <location evidence="1">Nucleus</location>
    </subcellularLocation>
</comment>
<gene>
    <name evidence="8" type="ORF">EGW08_013606</name>
</gene>
<dbReference type="SUPFAM" id="SSF81822">
    <property type="entry name" value="RuBisCo LSMT C-terminal, substrate-binding domain"/>
    <property type="match status" value="1"/>
</dbReference>
<dbReference type="OrthoDB" id="341421at2759"/>
<reference evidence="8 9" key="1">
    <citation type="submission" date="2019-01" db="EMBL/GenBank/DDBJ databases">
        <title>A draft genome assembly of the solar-powered sea slug Elysia chlorotica.</title>
        <authorList>
            <person name="Cai H."/>
            <person name="Li Q."/>
            <person name="Fang X."/>
            <person name="Li J."/>
            <person name="Curtis N.E."/>
            <person name="Altenburger A."/>
            <person name="Shibata T."/>
            <person name="Feng M."/>
            <person name="Maeda T."/>
            <person name="Schwartz J.A."/>
            <person name="Shigenobu S."/>
            <person name="Lundholm N."/>
            <person name="Nishiyama T."/>
            <person name="Yang H."/>
            <person name="Hasebe M."/>
            <person name="Li S."/>
            <person name="Pierce S.K."/>
            <person name="Wang J."/>
        </authorList>
    </citation>
    <scope>NUCLEOTIDE SEQUENCE [LARGE SCALE GENOMIC DNA]</scope>
    <source>
        <strain evidence="8">EC2010</strain>
        <tissue evidence="8">Whole organism of an adult</tissue>
    </source>
</reference>
<evidence type="ECO:0000313" key="8">
    <source>
        <dbReference type="EMBL" id="RUS78636.1"/>
    </source>
</evidence>
<feature type="region of interest" description="Disordered" evidence="6">
    <location>
        <begin position="396"/>
        <end position="415"/>
    </location>
</feature>